<name>A0A9E6XVF5_9ACTN</name>
<evidence type="ECO:0000313" key="2">
    <source>
        <dbReference type="Proteomes" id="UP001162834"/>
    </source>
</evidence>
<dbReference type="RefSeq" id="WP_259314851.1">
    <property type="nucleotide sequence ID" value="NZ_CP087164.1"/>
</dbReference>
<keyword evidence="2" id="KW-1185">Reference proteome</keyword>
<accession>A0A9E6XVF5</accession>
<organism evidence="1 2">
    <name type="scientific">Capillimicrobium parvum</name>
    <dbReference type="NCBI Taxonomy" id="2884022"/>
    <lineage>
        <taxon>Bacteria</taxon>
        <taxon>Bacillati</taxon>
        <taxon>Actinomycetota</taxon>
        <taxon>Thermoleophilia</taxon>
        <taxon>Solirubrobacterales</taxon>
        <taxon>Capillimicrobiaceae</taxon>
        <taxon>Capillimicrobium</taxon>
    </lineage>
</organism>
<evidence type="ECO:0000313" key="1">
    <source>
        <dbReference type="EMBL" id="UGS35195.1"/>
    </source>
</evidence>
<protein>
    <submittedName>
        <fullName evidence="1">Uncharacterized protein</fullName>
    </submittedName>
</protein>
<dbReference type="KEGG" id="sbae:DSM104329_01580"/>
<dbReference type="EMBL" id="CP087164">
    <property type="protein sequence ID" value="UGS35195.1"/>
    <property type="molecule type" value="Genomic_DNA"/>
</dbReference>
<reference evidence="1" key="1">
    <citation type="journal article" date="2022" name="Int. J. Syst. Evol. Microbiol.">
        <title>Pseudomonas aegrilactucae sp. nov. and Pseudomonas morbosilactucae sp. nov., pathogens causing bacterial rot of lettuce in Japan.</title>
        <authorList>
            <person name="Sawada H."/>
            <person name="Fujikawa T."/>
            <person name="Satou M."/>
        </authorList>
    </citation>
    <scope>NUCLEOTIDE SEQUENCE</scope>
    <source>
        <strain evidence="1">0166_1</strain>
    </source>
</reference>
<proteinExistence type="predicted"/>
<dbReference type="AlphaFoldDB" id="A0A9E6XVF5"/>
<dbReference type="Proteomes" id="UP001162834">
    <property type="component" value="Chromosome"/>
</dbReference>
<gene>
    <name evidence="1" type="ORF">DSM104329_01580</name>
</gene>
<sequence length="253" mass="24828">MSAAWSRLVSAFVRPASPVGGLDGVDPAVGALESGAEARPWVPPVAPVAGDAAPAPARRGRRHAAARVPEPCAFAVLAPGPAARALGAAAALSGGAGAALVACWGVAGSPGGAAAPVSRTARRLAASLTDRGFAVRAAGRLVELRLPDDEDEAIDALHRAESAAAAAGAVSVVVLAAPRGDAWDGVLATRDAVLLHGGDATVLELAAERLTGIGAPAHRLERAPSRLALTFAVAGVTPWGGAGPVRAALEAPG</sequence>